<dbReference type="SUPFAM" id="SSF54637">
    <property type="entry name" value="Thioesterase/thiol ester dehydrase-isomerase"/>
    <property type="match status" value="1"/>
</dbReference>
<dbReference type="GO" id="GO:0006633">
    <property type="term" value="P:fatty acid biosynthetic process"/>
    <property type="evidence" value="ECO:0007669"/>
    <property type="project" value="UniProtKB-UniRule"/>
</dbReference>
<dbReference type="InterPro" id="IPR029069">
    <property type="entry name" value="HotDog_dom_sf"/>
</dbReference>
<dbReference type="GO" id="GO:0016020">
    <property type="term" value="C:membrane"/>
    <property type="evidence" value="ECO:0007669"/>
    <property type="project" value="GOC"/>
</dbReference>
<evidence type="ECO:0000256" key="9">
    <source>
        <dbReference type="HAMAP-Rule" id="MF_00406"/>
    </source>
</evidence>
<comment type="subcellular location">
    <subcellularLocation>
        <location evidence="1 9">Cytoplasm</location>
    </subcellularLocation>
</comment>
<dbReference type="EC" id="4.2.1.59" evidence="9"/>
<dbReference type="NCBIfam" id="TIGR01750">
    <property type="entry name" value="fabZ"/>
    <property type="match status" value="1"/>
</dbReference>
<dbReference type="CDD" id="cd01288">
    <property type="entry name" value="FabZ"/>
    <property type="match status" value="1"/>
</dbReference>
<comment type="catalytic activity">
    <reaction evidence="9">
        <text>a (3R)-hydroxyacyl-[ACP] = a (2E)-enoyl-[ACP] + H2O</text>
        <dbReference type="Rhea" id="RHEA:13097"/>
        <dbReference type="Rhea" id="RHEA-COMP:9925"/>
        <dbReference type="Rhea" id="RHEA-COMP:9945"/>
        <dbReference type="ChEBI" id="CHEBI:15377"/>
        <dbReference type="ChEBI" id="CHEBI:78784"/>
        <dbReference type="ChEBI" id="CHEBI:78827"/>
        <dbReference type="EC" id="4.2.1.59"/>
    </reaction>
</comment>
<evidence type="ECO:0000256" key="7">
    <source>
        <dbReference type="ARBA" id="ARBA00023239"/>
    </source>
</evidence>
<keyword evidence="5 9" id="KW-0441">Lipid A biosynthesis</keyword>
<evidence type="ECO:0000256" key="8">
    <source>
        <dbReference type="ARBA" id="ARBA00025049"/>
    </source>
</evidence>
<dbReference type="HAMAP" id="MF_00406">
    <property type="entry name" value="FabZ"/>
    <property type="match status" value="1"/>
</dbReference>
<dbReference type="Gene3D" id="3.10.129.10">
    <property type="entry name" value="Hotdog Thioesterase"/>
    <property type="match status" value="1"/>
</dbReference>
<evidence type="ECO:0000313" key="10">
    <source>
        <dbReference type="EMBL" id="VFK42684.1"/>
    </source>
</evidence>
<evidence type="ECO:0000256" key="1">
    <source>
        <dbReference type="ARBA" id="ARBA00004496"/>
    </source>
</evidence>
<dbReference type="AlphaFoldDB" id="A0A450YM93"/>
<keyword evidence="7 9" id="KW-0456">Lyase</keyword>
<dbReference type="PANTHER" id="PTHR30272:SF1">
    <property type="entry name" value="3-HYDROXYACYL-[ACYL-CARRIER-PROTEIN] DEHYDRATASE"/>
    <property type="match status" value="1"/>
</dbReference>
<comment type="function">
    <text evidence="8 9">Involved in unsaturated fatty acids biosynthesis. Catalyzes the dehydration of short chain beta-hydroxyacyl-ACPs and long chain saturated and unsaturated beta-hydroxyacyl-ACPs.</text>
</comment>
<keyword evidence="6 9" id="KW-0443">Lipid metabolism</keyword>
<dbReference type="EMBL" id="CAADFW010000026">
    <property type="protein sequence ID" value="VFK58757.1"/>
    <property type="molecule type" value="Genomic_DNA"/>
</dbReference>
<evidence type="ECO:0000256" key="3">
    <source>
        <dbReference type="ARBA" id="ARBA00022490"/>
    </source>
</evidence>
<reference evidence="10" key="1">
    <citation type="submission" date="2019-02" db="EMBL/GenBank/DDBJ databases">
        <authorList>
            <person name="Gruber-Vodicka R. H."/>
            <person name="Seah K. B. B."/>
        </authorList>
    </citation>
    <scope>NUCLEOTIDE SEQUENCE</scope>
    <source>
        <strain evidence="10">BECK_BZ123</strain>
        <strain evidence="11">BECK_BZ126</strain>
    </source>
</reference>
<evidence type="ECO:0000256" key="5">
    <source>
        <dbReference type="ARBA" id="ARBA00022556"/>
    </source>
</evidence>
<evidence type="ECO:0000256" key="6">
    <source>
        <dbReference type="ARBA" id="ARBA00023098"/>
    </source>
</evidence>
<sequence length="146" mass="16656">MDIKEILEYLPHRYPFLLIDRVLEYTPKKSLVALKNVTCNEPFFQGHFPSRPLMPAVLILEAMAQAAGLLTLRDLNARLPKNSEYYFVGIDKARFRKQVGPGDQLIFNVEFLRTTRGIWKIDATAKVEEQLVASAELMGAFRGIET</sequence>
<keyword evidence="4 9" id="KW-0444">Lipid biosynthesis</keyword>
<dbReference type="GO" id="GO:0005737">
    <property type="term" value="C:cytoplasm"/>
    <property type="evidence" value="ECO:0007669"/>
    <property type="project" value="UniProtKB-SubCell"/>
</dbReference>
<dbReference type="InterPro" id="IPR013114">
    <property type="entry name" value="FabA_FabZ"/>
</dbReference>
<dbReference type="InterPro" id="IPR010084">
    <property type="entry name" value="FabZ"/>
</dbReference>
<dbReference type="PANTHER" id="PTHR30272">
    <property type="entry name" value="3-HYDROXYACYL-[ACYL-CARRIER-PROTEIN] DEHYDRATASE"/>
    <property type="match status" value="1"/>
</dbReference>
<organism evidence="10">
    <name type="scientific">Candidatus Kentrum sp. TC</name>
    <dbReference type="NCBI Taxonomy" id="2126339"/>
    <lineage>
        <taxon>Bacteria</taxon>
        <taxon>Pseudomonadati</taxon>
        <taxon>Pseudomonadota</taxon>
        <taxon>Gammaproteobacteria</taxon>
        <taxon>Candidatus Kentrum</taxon>
    </lineage>
</organism>
<protein>
    <recommendedName>
        <fullName evidence="9">3-hydroxyacyl-[acyl-carrier-protein] dehydratase FabZ</fullName>
        <ecNumber evidence="9">4.2.1.59</ecNumber>
    </recommendedName>
    <alternativeName>
        <fullName evidence="9">(3R)-hydroxymyristoyl-[acyl-carrier-protein] dehydratase</fullName>
        <shortName evidence="9">(3R)-hydroxymyristoyl-ACP dehydrase</shortName>
    </alternativeName>
    <alternativeName>
        <fullName evidence="9">Beta-hydroxyacyl-ACP dehydratase</fullName>
    </alternativeName>
</protein>
<evidence type="ECO:0000256" key="2">
    <source>
        <dbReference type="ARBA" id="ARBA00009174"/>
    </source>
</evidence>
<dbReference type="NCBIfam" id="NF000582">
    <property type="entry name" value="PRK00006.1"/>
    <property type="match status" value="1"/>
</dbReference>
<evidence type="ECO:0000256" key="4">
    <source>
        <dbReference type="ARBA" id="ARBA00022516"/>
    </source>
</evidence>
<accession>A0A450YM93</accession>
<dbReference type="EMBL" id="CAADFS010000013">
    <property type="protein sequence ID" value="VFK42684.1"/>
    <property type="molecule type" value="Genomic_DNA"/>
</dbReference>
<proteinExistence type="inferred from homology"/>
<dbReference type="Pfam" id="PF07977">
    <property type="entry name" value="FabA"/>
    <property type="match status" value="1"/>
</dbReference>
<keyword evidence="3 9" id="KW-0963">Cytoplasm</keyword>
<dbReference type="FunFam" id="3.10.129.10:FF:000001">
    <property type="entry name" value="3-hydroxyacyl-[acyl-carrier-protein] dehydratase FabZ"/>
    <property type="match status" value="1"/>
</dbReference>
<dbReference type="GO" id="GO:0019171">
    <property type="term" value="F:(3R)-hydroxyacyl-[acyl-carrier-protein] dehydratase activity"/>
    <property type="evidence" value="ECO:0007669"/>
    <property type="project" value="UniProtKB-EC"/>
</dbReference>
<name>A0A450YM93_9GAMM</name>
<evidence type="ECO:0000313" key="11">
    <source>
        <dbReference type="EMBL" id="VFK58757.1"/>
    </source>
</evidence>
<gene>
    <name evidence="9" type="primary">fabZ</name>
    <name evidence="10" type="ORF">BECKTC1821D_GA0114238_101324</name>
    <name evidence="11" type="ORF">BECKTC1821F_GA0114240_102623</name>
</gene>
<feature type="active site" evidence="9">
    <location>
        <position position="47"/>
    </location>
</feature>
<comment type="similarity">
    <text evidence="2 9">Belongs to the thioester dehydratase family. FabZ subfamily.</text>
</comment>
<dbReference type="GO" id="GO:0009245">
    <property type="term" value="P:lipid A biosynthetic process"/>
    <property type="evidence" value="ECO:0007669"/>
    <property type="project" value="UniProtKB-UniRule"/>
</dbReference>